<evidence type="ECO:0000313" key="3">
    <source>
        <dbReference type="EMBL" id="ABI55340.1"/>
    </source>
</evidence>
<evidence type="ECO:0000259" key="2">
    <source>
        <dbReference type="Pfam" id="PF04432"/>
    </source>
</evidence>
<dbReference type="InterPro" id="IPR045220">
    <property type="entry name" value="FRHB/FDHB/HCAR-like"/>
</dbReference>
<dbReference type="Pfam" id="PF04432">
    <property type="entry name" value="FrhB_FdhB_C"/>
    <property type="match status" value="1"/>
</dbReference>
<dbReference type="PANTHER" id="PTHR31332">
    <property type="entry name" value="7-HYDROXYMETHYL CHLOROPHYLL A REDUCTASE, CHLOROPLASTIC"/>
    <property type="match status" value="1"/>
</dbReference>
<dbReference type="AlphaFoldDB" id="Q09KP9"/>
<evidence type="ECO:0000259" key="1">
    <source>
        <dbReference type="Pfam" id="PF04422"/>
    </source>
</evidence>
<dbReference type="InterPro" id="IPR007516">
    <property type="entry name" value="Co_F420_Hydgase/DH_bsu_N"/>
</dbReference>
<reference evidence="3" key="1">
    <citation type="journal article" date="2006" name="Biochem. Biophys. Res. Commun.">
        <title>Structural and genetic characterization of Shigella boydii type 17 O antigen and confirmation of two new genes involved in the synthesis of glucolactilic acid.</title>
        <authorList>
            <person name="Senchenkova S.N."/>
            <person name="Feng L."/>
            <person name="Wang Q."/>
            <person name="Perepelov A.V."/>
            <person name="Qin D."/>
            <person name="Shevelev S.D."/>
            <person name="Ren Y."/>
            <person name="Shashkov A.S."/>
            <person name="Knirel Y.A."/>
            <person name="Wang L."/>
        </authorList>
    </citation>
    <scope>NUCLEOTIDE SEQUENCE</scope>
</reference>
<feature type="domain" description="Coenzyme F420 hydrogenase/dehydrogenase beta subunit N-terminal" evidence="1">
    <location>
        <begin position="84"/>
        <end position="156"/>
    </location>
</feature>
<dbReference type="RefSeq" id="WP_000027145.1">
    <property type="nucleotide sequence ID" value="NZ_PSSR01000002.1"/>
</dbReference>
<accession>Q09KP9</accession>
<feature type="domain" description="Coenzyme F420 hydrogenase/dehydrogenase beta subunit C-terminal" evidence="2">
    <location>
        <begin position="167"/>
        <end position="335"/>
    </location>
</feature>
<gene>
    <name evidence="3" type="primary">wfaW</name>
</gene>
<protein>
    <submittedName>
        <fullName evidence="3">WfaW</fullName>
    </submittedName>
</protein>
<dbReference type="GO" id="GO:0052592">
    <property type="term" value="F:oxidoreductase activity, acting on CH or CH2 groups, with an iron-sulfur protein as acceptor"/>
    <property type="evidence" value="ECO:0007669"/>
    <property type="project" value="TreeGrafter"/>
</dbReference>
<dbReference type="Pfam" id="PF04422">
    <property type="entry name" value="FrhB_FdhB_N"/>
    <property type="match status" value="1"/>
</dbReference>
<proteinExistence type="predicted"/>
<name>Q09KP9_SHIBO</name>
<dbReference type="EMBL" id="DQ875941">
    <property type="protein sequence ID" value="ABI55340.1"/>
    <property type="molecule type" value="Genomic_DNA"/>
</dbReference>
<dbReference type="PANTHER" id="PTHR31332:SF0">
    <property type="entry name" value="7-HYDROXYMETHYL CHLOROPHYLL A REDUCTASE, CHLOROPLASTIC"/>
    <property type="match status" value="1"/>
</dbReference>
<sequence>MSIQKVIKKNYCIGCGACSYNNSDVTIEWNELGLLIARGDIEALDDDICPFASSRDETFIAKLLYGNIPGLEFNEKIGYYHGLFAGYANEGTYRDNGSSGGLTTWLLVELLKNNMIDGVIHVGKSKSSEQIYSYTISESIKEVQDNTRSQYYPTKFDCALENIDINKKYAIVGIPCYIKAVRLLCDKNDQLKKSIKYFIGIFCGHLKSKAFAELLSWQQGIDPEYLKNINFRVKNSTGTASRYNISVTSFTGVTRMAQTGHLYGTDWGLGLFKPQGCEWCDDIAAELADVVFGDAWLPNYVSDPKGTNIVISRNKEISSLMNKALREQRLHLDNILVDDIVKAQAGNYRHRREGLKVRIQDADLKNIWHPKKREFLLPKKISDERKQIYRVRNAISNLSHVYFLKAKNKKNLMLFFVNMGAQELKYRFYTKTLLKSTLKFMYYIMKYLKAKGAK</sequence>
<organism evidence="3">
    <name type="scientific">Shigella boydii</name>
    <dbReference type="NCBI Taxonomy" id="621"/>
    <lineage>
        <taxon>Bacteria</taxon>
        <taxon>Pseudomonadati</taxon>
        <taxon>Pseudomonadota</taxon>
        <taxon>Gammaproteobacteria</taxon>
        <taxon>Enterobacterales</taxon>
        <taxon>Enterobacteriaceae</taxon>
        <taxon>Shigella</taxon>
    </lineage>
</organism>
<dbReference type="InterPro" id="IPR007525">
    <property type="entry name" value="FrhB_FdhB_C"/>
</dbReference>